<keyword evidence="3" id="KW-1185">Reference proteome</keyword>
<dbReference type="RefSeq" id="WP_068665126.1">
    <property type="nucleotide sequence ID" value="NZ_LYPB01000069.1"/>
</dbReference>
<feature type="transmembrane region" description="Helical" evidence="1">
    <location>
        <begin position="36"/>
        <end position="57"/>
    </location>
</feature>
<evidence type="ECO:0000313" key="2">
    <source>
        <dbReference type="EMBL" id="OAS17997.1"/>
    </source>
</evidence>
<name>A0A198AA12_9BACL</name>
<comment type="caution">
    <text evidence="2">The sequence shown here is derived from an EMBL/GenBank/DDBJ whole genome shotgun (WGS) entry which is preliminary data.</text>
</comment>
<dbReference type="STRING" id="1850517.A8708_28730"/>
<evidence type="ECO:0000256" key="1">
    <source>
        <dbReference type="SAM" id="Phobius"/>
    </source>
</evidence>
<keyword evidence="1" id="KW-0472">Membrane</keyword>
<proteinExistence type="predicted"/>
<reference evidence="2 3" key="1">
    <citation type="submission" date="2016-05" db="EMBL/GenBank/DDBJ databases">
        <title>Paenibacillus sp. 1ZS3-15 nov., isolated from the rhizosphere soil.</title>
        <authorList>
            <person name="Zhang X.X."/>
            <person name="Zhang J."/>
        </authorList>
    </citation>
    <scope>NUCLEOTIDE SEQUENCE [LARGE SCALE GENOMIC DNA]</scope>
    <source>
        <strain evidence="2 3">1ZS3-15</strain>
    </source>
</reference>
<evidence type="ECO:0000313" key="3">
    <source>
        <dbReference type="Proteomes" id="UP000078454"/>
    </source>
</evidence>
<dbReference type="EMBL" id="LYPB01000069">
    <property type="protein sequence ID" value="OAS17997.1"/>
    <property type="molecule type" value="Genomic_DNA"/>
</dbReference>
<protein>
    <submittedName>
        <fullName evidence="2">Uncharacterized protein</fullName>
    </submittedName>
</protein>
<dbReference type="AlphaFoldDB" id="A0A198AA12"/>
<sequence>MSFIGVFFGVLLLGVVIYASMWWQGWTGLTLRITKWYFIIFTVLAIIAALYDAFVGLDSLL</sequence>
<organism evidence="2 3">
    <name type="scientific">Paenibacillus oryzisoli</name>
    <dbReference type="NCBI Taxonomy" id="1850517"/>
    <lineage>
        <taxon>Bacteria</taxon>
        <taxon>Bacillati</taxon>
        <taxon>Bacillota</taxon>
        <taxon>Bacilli</taxon>
        <taxon>Bacillales</taxon>
        <taxon>Paenibacillaceae</taxon>
        <taxon>Paenibacillus</taxon>
    </lineage>
</organism>
<accession>A0A198AA12</accession>
<gene>
    <name evidence="2" type="ORF">A8708_28730</name>
</gene>
<keyword evidence="1" id="KW-0812">Transmembrane</keyword>
<keyword evidence="1" id="KW-1133">Transmembrane helix</keyword>
<feature type="transmembrane region" description="Helical" evidence="1">
    <location>
        <begin position="6"/>
        <end position="24"/>
    </location>
</feature>
<dbReference type="Proteomes" id="UP000078454">
    <property type="component" value="Unassembled WGS sequence"/>
</dbReference>